<organism evidence="8 10">
    <name type="scientific">Mumia zhuanghuii</name>
    <dbReference type="NCBI Taxonomy" id="2585211"/>
    <lineage>
        <taxon>Bacteria</taxon>
        <taxon>Bacillati</taxon>
        <taxon>Actinomycetota</taxon>
        <taxon>Actinomycetes</taxon>
        <taxon>Propionibacteriales</taxon>
        <taxon>Nocardioidaceae</taxon>
        <taxon>Mumia</taxon>
    </lineage>
</organism>
<evidence type="ECO:0000256" key="4">
    <source>
        <dbReference type="ARBA" id="ARBA00022989"/>
    </source>
</evidence>
<feature type="transmembrane region" description="Helical" evidence="6">
    <location>
        <begin position="124"/>
        <end position="141"/>
    </location>
</feature>
<feature type="transmembrane region" description="Helical" evidence="6">
    <location>
        <begin position="91"/>
        <end position="112"/>
    </location>
</feature>
<dbReference type="InterPro" id="IPR051401">
    <property type="entry name" value="GtrA_CellWall_Glycosyl"/>
</dbReference>
<evidence type="ECO:0000256" key="6">
    <source>
        <dbReference type="SAM" id="Phobius"/>
    </source>
</evidence>
<sequence length="157" mass="17087">MTTTDASRARSLRSRVREVGAFGIVGLVGYATDVAVFNLLRYAGDPGLLEDKPLTAKVLSVAVAMCVTYLGNRQWTWRGRSRHSAHREVALFVLMNGIGMLIAVGCLAFSHYVLGFHSALADNISANVVGLGLGTLFRFWAYRTFVFPDTGSPTDED</sequence>
<feature type="transmembrane region" description="Helical" evidence="6">
    <location>
        <begin position="54"/>
        <end position="71"/>
    </location>
</feature>
<dbReference type="PANTHER" id="PTHR38459">
    <property type="entry name" value="PROPHAGE BACTOPRENOL-LINKED GLUCOSE TRANSLOCASE HOMOLOG"/>
    <property type="match status" value="1"/>
</dbReference>
<gene>
    <name evidence="9" type="ORF">FHE65_15970</name>
    <name evidence="8" type="ORF">FHE65_31530</name>
</gene>
<evidence type="ECO:0000256" key="5">
    <source>
        <dbReference type="ARBA" id="ARBA00023136"/>
    </source>
</evidence>
<evidence type="ECO:0000313" key="9">
    <source>
        <dbReference type="EMBL" id="TNC44923.1"/>
    </source>
</evidence>
<dbReference type="Pfam" id="PF04138">
    <property type="entry name" value="GtrA_DPMS_TM"/>
    <property type="match status" value="1"/>
</dbReference>
<comment type="caution">
    <text evidence="8">The sequence shown here is derived from an EMBL/GenBank/DDBJ whole genome shotgun (WGS) entry which is preliminary data.</text>
</comment>
<dbReference type="Proteomes" id="UP000306740">
    <property type="component" value="Unassembled WGS sequence"/>
</dbReference>
<dbReference type="OrthoDB" id="9807815at2"/>
<keyword evidence="4 6" id="KW-1133">Transmembrane helix</keyword>
<evidence type="ECO:0000259" key="7">
    <source>
        <dbReference type="Pfam" id="PF04138"/>
    </source>
</evidence>
<name>A0A5C4MDM3_9ACTN</name>
<dbReference type="EMBL" id="VDFR01000206">
    <property type="protein sequence ID" value="TNC31216.1"/>
    <property type="molecule type" value="Genomic_DNA"/>
</dbReference>
<accession>A0A5C4MDM3</accession>
<keyword evidence="5 6" id="KW-0472">Membrane</keyword>
<evidence type="ECO:0000256" key="3">
    <source>
        <dbReference type="ARBA" id="ARBA00022692"/>
    </source>
</evidence>
<evidence type="ECO:0000313" key="8">
    <source>
        <dbReference type="EMBL" id="TNC31216.1"/>
    </source>
</evidence>
<dbReference type="AlphaFoldDB" id="A0A5C4MDM3"/>
<protein>
    <submittedName>
        <fullName evidence="8">GtrA family protein</fullName>
    </submittedName>
</protein>
<evidence type="ECO:0000313" key="10">
    <source>
        <dbReference type="Proteomes" id="UP000306740"/>
    </source>
</evidence>
<dbReference type="EMBL" id="VDFR01000071">
    <property type="protein sequence ID" value="TNC44923.1"/>
    <property type="molecule type" value="Genomic_DNA"/>
</dbReference>
<dbReference type="PANTHER" id="PTHR38459:SF1">
    <property type="entry name" value="PROPHAGE BACTOPRENOL-LINKED GLUCOSE TRANSLOCASE HOMOLOG"/>
    <property type="match status" value="1"/>
</dbReference>
<keyword evidence="3 6" id="KW-0812">Transmembrane</keyword>
<feature type="transmembrane region" description="Helical" evidence="6">
    <location>
        <begin position="21"/>
        <end position="42"/>
    </location>
</feature>
<dbReference type="InterPro" id="IPR007267">
    <property type="entry name" value="GtrA_DPMS_TM"/>
</dbReference>
<evidence type="ECO:0000256" key="2">
    <source>
        <dbReference type="ARBA" id="ARBA00009399"/>
    </source>
</evidence>
<evidence type="ECO:0000256" key="1">
    <source>
        <dbReference type="ARBA" id="ARBA00004141"/>
    </source>
</evidence>
<dbReference type="GO" id="GO:0000271">
    <property type="term" value="P:polysaccharide biosynthetic process"/>
    <property type="evidence" value="ECO:0007669"/>
    <property type="project" value="InterPro"/>
</dbReference>
<feature type="domain" description="GtrA/DPMS transmembrane" evidence="7">
    <location>
        <begin position="22"/>
        <end position="147"/>
    </location>
</feature>
<reference evidence="8 10" key="1">
    <citation type="submission" date="2019-05" db="EMBL/GenBank/DDBJ databases">
        <title>Mumia sp. nov., isolated from the intestinal contents of plateau pika (Ochotona curzoniae) in the Qinghai-Tibet plateau of China.</title>
        <authorList>
            <person name="Tian Z."/>
        </authorList>
    </citation>
    <scope>NUCLEOTIDE SEQUENCE [LARGE SCALE GENOMIC DNA]</scope>
    <source>
        <strain evidence="10">527</strain>
        <strain evidence="8">Z527</strain>
    </source>
</reference>
<dbReference type="GO" id="GO:0005886">
    <property type="term" value="C:plasma membrane"/>
    <property type="evidence" value="ECO:0007669"/>
    <property type="project" value="TreeGrafter"/>
</dbReference>
<proteinExistence type="inferred from homology"/>
<comment type="similarity">
    <text evidence="2">Belongs to the GtrA family.</text>
</comment>
<comment type="subcellular location">
    <subcellularLocation>
        <location evidence="1">Membrane</location>
        <topology evidence="1">Multi-pass membrane protein</topology>
    </subcellularLocation>
</comment>
<dbReference type="RefSeq" id="WP_139086158.1">
    <property type="nucleotide sequence ID" value="NZ_VDFR01000071.1"/>
</dbReference>